<dbReference type="Proteomes" id="UP000094569">
    <property type="component" value="Unassembled WGS sequence"/>
</dbReference>
<protein>
    <submittedName>
        <fullName evidence="2">Uncharacterized protein</fullName>
    </submittedName>
</protein>
<dbReference type="EMBL" id="JXNT01000002">
    <property type="protein sequence ID" value="ODM21900.1"/>
    <property type="molecule type" value="Genomic_DNA"/>
</dbReference>
<sequence>MEKAVTRRIKHRYPLTATDLTAPELLALTHTLLLDNPPVYQIPRPTITAPNTPGSNLPNERLKEAIKHLPCALRRNKLVQMMPRYIGRVAELCASHNGLNAYVVGHLFDLVKGEVTRRLEKMDCGVECLGMFERKLLRSIQAIRRVWGERSPEDDGETPIGAPGKHYNKCEACGLARIVGEPLFLRNLRIAILSRTRTRKKSRAPRLLRFVEGCIGCHGEAFRVLHESGQLAIDFKAARKAAARKKRGRRSHEQVERGRAKESSTESILVHLDPELKRECFEQSISQLESEEDKAPDTETDETDEIISLYKALPDEDPDETLVPTDPFLGDTTAVSPVSPLSPRKHTPNTKQTLAGTIPSRDMLDWEQVVNHEKSPLSSLARNIEAIELEGPDMSDGDADADALAMDYRDLIGKETCYSESEYSQETSDDEGVREPGRPITTWSLFVSDDEIARRKML</sequence>
<feature type="region of interest" description="Disordered" evidence="1">
    <location>
        <begin position="419"/>
        <end position="438"/>
    </location>
</feature>
<evidence type="ECO:0000313" key="2">
    <source>
        <dbReference type="EMBL" id="ODM21900.1"/>
    </source>
</evidence>
<accession>A0A1E3BLR6</accession>
<dbReference type="OrthoDB" id="3786931at2759"/>
<evidence type="ECO:0000256" key="1">
    <source>
        <dbReference type="SAM" id="MobiDB-lite"/>
    </source>
</evidence>
<dbReference type="AlphaFoldDB" id="A0A1E3BLR6"/>
<proteinExistence type="predicted"/>
<organism evidence="2 3">
    <name type="scientific">Aspergillus cristatus</name>
    <name type="common">Chinese Fuzhuan brick tea-fermentation fungus</name>
    <name type="synonym">Eurotium cristatum</name>
    <dbReference type="NCBI Taxonomy" id="573508"/>
    <lineage>
        <taxon>Eukaryota</taxon>
        <taxon>Fungi</taxon>
        <taxon>Dikarya</taxon>
        <taxon>Ascomycota</taxon>
        <taxon>Pezizomycotina</taxon>
        <taxon>Eurotiomycetes</taxon>
        <taxon>Eurotiomycetidae</taxon>
        <taxon>Eurotiales</taxon>
        <taxon>Aspergillaceae</taxon>
        <taxon>Aspergillus</taxon>
        <taxon>Aspergillus subgen. Aspergillus</taxon>
    </lineage>
</organism>
<name>A0A1E3BLR6_ASPCR</name>
<dbReference type="STRING" id="573508.A0A1E3BLR6"/>
<reference evidence="2 3" key="1">
    <citation type="journal article" date="2016" name="BMC Genomics">
        <title>Comparative genomic and transcriptomic analyses of the Fuzhuan brick tea-fermentation fungus Aspergillus cristatus.</title>
        <authorList>
            <person name="Ge Y."/>
            <person name="Wang Y."/>
            <person name="Liu Y."/>
            <person name="Tan Y."/>
            <person name="Ren X."/>
            <person name="Zhang X."/>
            <person name="Hyde K.D."/>
            <person name="Liu Y."/>
            <person name="Liu Z."/>
        </authorList>
    </citation>
    <scope>NUCLEOTIDE SEQUENCE [LARGE SCALE GENOMIC DNA]</scope>
    <source>
        <strain evidence="2 3">GZAAS20.1005</strain>
    </source>
</reference>
<keyword evidence="3" id="KW-1185">Reference proteome</keyword>
<feature type="region of interest" description="Disordered" evidence="1">
    <location>
        <begin position="244"/>
        <end position="266"/>
    </location>
</feature>
<evidence type="ECO:0000313" key="3">
    <source>
        <dbReference type="Proteomes" id="UP000094569"/>
    </source>
</evidence>
<feature type="compositionally biased region" description="Basic and acidic residues" evidence="1">
    <location>
        <begin position="251"/>
        <end position="264"/>
    </location>
</feature>
<comment type="caution">
    <text evidence="2">The sequence shown here is derived from an EMBL/GenBank/DDBJ whole genome shotgun (WGS) entry which is preliminary data.</text>
</comment>
<feature type="region of interest" description="Disordered" evidence="1">
    <location>
        <begin position="334"/>
        <end position="355"/>
    </location>
</feature>
<gene>
    <name evidence="2" type="ORF">SI65_02744</name>
</gene>
<dbReference type="VEuPathDB" id="FungiDB:SI65_02744"/>